<dbReference type="InterPro" id="IPR036182">
    <property type="entry name" value="PCuAC_sf"/>
</dbReference>
<dbReference type="PANTHER" id="PTHR36302:SF1">
    <property type="entry name" value="COPPER CHAPERONE PCU(A)C"/>
    <property type="match status" value="1"/>
</dbReference>
<evidence type="ECO:0000256" key="1">
    <source>
        <dbReference type="SAM" id="SignalP"/>
    </source>
</evidence>
<keyword evidence="3" id="KW-1185">Reference proteome</keyword>
<organism evidence="2 3">
    <name type="scientific">Pseudomonas shahriarae</name>
    <dbReference type="NCBI Taxonomy" id="2745512"/>
    <lineage>
        <taxon>Bacteria</taxon>
        <taxon>Pseudomonadati</taxon>
        <taxon>Pseudomonadota</taxon>
        <taxon>Gammaproteobacteria</taxon>
        <taxon>Pseudomonadales</taxon>
        <taxon>Pseudomonadaceae</taxon>
        <taxon>Pseudomonas</taxon>
    </lineage>
</organism>
<dbReference type="SUPFAM" id="SSF110087">
    <property type="entry name" value="DR1885-like metal-binding protein"/>
    <property type="match status" value="1"/>
</dbReference>
<dbReference type="InterPro" id="IPR058248">
    <property type="entry name" value="Lxx211020-like"/>
</dbReference>
<gene>
    <name evidence="2" type="ORF">M5G21_26465</name>
</gene>
<feature type="chain" id="PRO_5045250944" evidence="1">
    <location>
        <begin position="22"/>
        <end position="160"/>
    </location>
</feature>
<evidence type="ECO:0000313" key="2">
    <source>
        <dbReference type="EMBL" id="MDD0988507.1"/>
    </source>
</evidence>
<sequence length="160" mass="17438">MLKSSLLLAALLLPAFSAANADDYKAGDLLVSDPWSQELPPNAPTVAAYFVIHNQGEAPDRLLSVDTPVAAKAELHEHVMHGDLMKMQQVPSVAVPSKGELTFAPMAYHVMLLDLKDRSQLRDGQHFPLTLNFEKAGPVKVQVSVQKVPPMAEHGHKHAH</sequence>
<dbReference type="Proteomes" id="UP001148189">
    <property type="component" value="Unassembled WGS sequence"/>
</dbReference>
<keyword evidence="1" id="KW-0732">Signal</keyword>
<name>A0ABT5NLG9_9PSED</name>
<dbReference type="GeneID" id="97823473"/>
<proteinExistence type="predicted"/>
<reference evidence="2" key="1">
    <citation type="submission" date="2022-05" db="EMBL/GenBank/DDBJ databases">
        <title>Novel Pseudomonas spp. Isolated from a Rainbow Trout Aquaculture Facility.</title>
        <authorList>
            <person name="Testerman T."/>
            <person name="Graf J."/>
        </authorList>
    </citation>
    <scope>NUCLEOTIDE SEQUENCE</scope>
    <source>
        <strain evidence="2">ID1050</strain>
    </source>
</reference>
<evidence type="ECO:0000313" key="3">
    <source>
        <dbReference type="Proteomes" id="UP001148189"/>
    </source>
</evidence>
<dbReference type="InterPro" id="IPR007410">
    <property type="entry name" value="LpqE-like"/>
</dbReference>
<dbReference type="PANTHER" id="PTHR36302">
    <property type="entry name" value="BLR7088 PROTEIN"/>
    <property type="match status" value="1"/>
</dbReference>
<feature type="signal peptide" evidence="1">
    <location>
        <begin position="1"/>
        <end position="21"/>
    </location>
</feature>
<dbReference type="EMBL" id="JAMDHD010000050">
    <property type="protein sequence ID" value="MDD0988507.1"/>
    <property type="molecule type" value="Genomic_DNA"/>
</dbReference>
<protein>
    <submittedName>
        <fullName evidence="2">Copper chaperone PCu(A)C</fullName>
    </submittedName>
</protein>
<dbReference type="Gene3D" id="2.60.40.1890">
    <property type="entry name" value="PCu(A)C copper chaperone"/>
    <property type="match status" value="1"/>
</dbReference>
<accession>A0ABT5NLG9</accession>
<dbReference type="Pfam" id="PF04314">
    <property type="entry name" value="PCuAC"/>
    <property type="match status" value="1"/>
</dbReference>
<comment type="caution">
    <text evidence="2">The sequence shown here is derived from an EMBL/GenBank/DDBJ whole genome shotgun (WGS) entry which is preliminary data.</text>
</comment>
<dbReference type="RefSeq" id="WP_115127288.1">
    <property type="nucleotide sequence ID" value="NZ_CP077085.1"/>
</dbReference>